<evidence type="ECO:0000313" key="2">
    <source>
        <dbReference type="Proteomes" id="UP000218831"/>
    </source>
</evidence>
<dbReference type="RefSeq" id="WP_095607340.1">
    <property type="nucleotide sequence ID" value="NZ_NSKE01000010.1"/>
</dbReference>
<keyword evidence="2" id="KW-1185">Reference proteome</keyword>
<dbReference type="OrthoDB" id="1525291at2"/>
<evidence type="ECO:0000313" key="1">
    <source>
        <dbReference type="EMBL" id="PAU93157.1"/>
    </source>
</evidence>
<reference evidence="1 2" key="1">
    <citation type="submission" date="2017-08" db="EMBL/GenBank/DDBJ databases">
        <title>Aliifodinibius alkalisoli sp. nov., isolated from saline alkaline soil.</title>
        <authorList>
            <person name="Liu D."/>
            <person name="Zhang G."/>
        </authorList>
    </citation>
    <scope>NUCLEOTIDE SEQUENCE [LARGE SCALE GENOMIC DNA]</scope>
    <source>
        <strain evidence="1 2">WN023</strain>
    </source>
</reference>
<accession>A0A2A2G8K5</accession>
<name>A0A2A2G8K5_9BACT</name>
<gene>
    <name evidence="1" type="ORF">CK503_13440</name>
</gene>
<dbReference type="EMBL" id="NSKE01000010">
    <property type="protein sequence ID" value="PAU93157.1"/>
    <property type="molecule type" value="Genomic_DNA"/>
</dbReference>
<comment type="caution">
    <text evidence="1">The sequence shown here is derived from an EMBL/GenBank/DDBJ whole genome shotgun (WGS) entry which is preliminary data.</text>
</comment>
<organism evidence="1 2">
    <name type="scientific">Fodinibius salipaludis</name>
    <dbReference type="NCBI Taxonomy" id="2032627"/>
    <lineage>
        <taxon>Bacteria</taxon>
        <taxon>Pseudomonadati</taxon>
        <taxon>Balneolota</taxon>
        <taxon>Balneolia</taxon>
        <taxon>Balneolales</taxon>
        <taxon>Balneolaceae</taxon>
        <taxon>Fodinibius</taxon>
    </lineage>
</organism>
<dbReference type="AlphaFoldDB" id="A0A2A2G8K5"/>
<dbReference type="Proteomes" id="UP000218831">
    <property type="component" value="Unassembled WGS sequence"/>
</dbReference>
<sequence length="81" mass="9107">MKHSLTRNLKIKINSRSLSPADINSLEQWENEGGMTNSQVMFLASLSPLRKGEIFEVTGGDIHFENGQLYYEAEINILALP</sequence>
<proteinExistence type="predicted"/>
<protein>
    <submittedName>
        <fullName evidence="1">Uncharacterized protein</fullName>
    </submittedName>
</protein>